<evidence type="ECO:0000313" key="2">
    <source>
        <dbReference type="EMBL" id="KAL1525467.1"/>
    </source>
</evidence>
<dbReference type="EMBL" id="JBGBPQ010000004">
    <property type="protein sequence ID" value="KAL1525467.1"/>
    <property type="molecule type" value="Genomic_DNA"/>
</dbReference>
<gene>
    <name evidence="2" type="ORF">AB1Y20_020324</name>
</gene>
<name>A0AB34JXA2_PRYPA</name>
<evidence type="ECO:0008006" key="4">
    <source>
        <dbReference type="Google" id="ProtNLM"/>
    </source>
</evidence>
<protein>
    <recommendedName>
        <fullName evidence="4">PiggyBac transposable element-derived protein domain-containing protein</fullName>
    </recommendedName>
</protein>
<reference evidence="2 3" key="1">
    <citation type="journal article" date="2024" name="Science">
        <title>Giant polyketide synthase enzymes in the biosynthesis of giant marine polyether toxins.</title>
        <authorList>
            <person name="Fallon T.R."/>
            <person name="Shende V.V."/>
            <person name="Wierzbicki I.H."/>
            <person name="Pendleton A.L."/>
            <person name="Watervoot N.F."/>
            <person name="Auber R.P."/>
            <person name="Gonzalez D.J."/>
            <person name="Wisecaver J.H."/>
            <person name="Moore B.S."/>
        </authorList>
    </citation>
    <scope>NUCLEOTIDE SEQUENCE [LARGE SCALE GENOMIC DNA]</scope>
    <source>
        <strain evidence="2 3">12B1</strain>
    </source>
</reference>
<organism evidence="2 3">
    <name type="scientific">Prymnesium parvum</name>
    <name type="common">Toxic golden alga</name>
    <dbReference type="NCBI Taxonomy" id="97485"/>
    <lineage>
        <taxon>Eukaryota</taxon>
        <taxon>Haptista</taxon>
        <taxon>Haptophyta</taxon>
        <taxon>Prymnesiophyceae</taxon>
        <taxon>Prymnesiales</taxon>
        <taxon>Prymnesiaceae</taxon>
        <taxon>Prymnesium</taxon>
    </lineage>
</organism>
<feature type="compositionally biased region" description="Polar residues" evidence="1">
    <location>
        <begin position="144"/>
        <end position="160"/>
    </location>
</feature>
<proteinExistence type="predicted"/>
<accession>A0AB34JXA2</accession>
<sequence length="304" mass="33630">MLQQSQDETIPIFSVSHRRGGVVHKFIATCGTTLPGVSLKATFEDEEEQGNGGAASRDFELARKCPRVLNDATAAQPVIDRHNRYRQFILAMEKRLLTDRFALRFATTMHGILFTDAFFAYRYFKDSMADFKNERNKLAMSLINNPDISNESGSPQNRPQKQARRASPNSGGISSSSSDGRAHPLVKMKALPGYNGGKDGRQRCQVCNKKTLWCCLDCSDAPSSLFPLCPMESNKHGAISSHLCYDRHCSAPSWMPKGRASTGGNKRRRGAADDDDFEFGGSELDSEYAYAEDCEDNAAGYEAE</sequence>
<keyword evidence="3" id="KW-1185">Reference proteome</keyword>
<dbReference type="Proteomes" id="UP001515480">
    <property type="component" value="Unassembled WGS sequence"/>
</dbReference>
<feature type="region of interest" description="Disordered" evidence="1">
    <location>
        <begin position="256"/>
        <end position="287"/>
    </location>
</feature>
<comment type="caution">
    <text evidence="2">The sequence shown here is derived from an EMBL/GenBank/DDBJ whole genome shotgun (WGS) entry which is preliminary data.</text>
</comment>
<evidence type="ECO:0000256" key="1">
    <source>
        <dbReference type="SAM" id="MobiDB-lite"/>
    </source>
</evidence>
<feature type="region of interest" description="Disordered" evidence="1">
    <location>
        <begin position="144"/>
        <end position="184"/>
    </location>
</feature>
<feature type="compositionally biased region" description="Low complexity" evidence="1">
    <location>
        <begin position="167"/>
        <end position="179"/>
    </location>
</feature>
<feature type="compositionally biased region" description="Acidic residues" evidence="1">
    <location>
        <begin position="273"/>
        <end position="287"/>
    </location>
</feature>
<dbReference type="AlphaFoldDB" id="A0AB34JXA2"/>
<evidence type="ECO:0000313" key="3">
    <source>
        <dbReference type="Proteomes" id="UP001515480"/>
    </source>
</evidence>